<comment type="caution">
    <text evidence="1">The sequence shown here is derived from an EMBL/GenBank/DDBJ whole genome shotgun (WGS) entry which is preliminary data.</text>
</comment>
<gene>
    <name evidence="1" type="ORF">JOF39_000663</name>
</gene>
<dbReference type="EMBL" id="JAGIOJ010000001">
    <property type="protein sequence ID" value="MBP2397582.1"/>
    <property type="molecule type" value="Genomic_DNA"/>
</dbReference>
<name>A0ABS4XM81_GLUPR</name>
<keyword evidence="2" id="KW-1185">Reference proteome</keyword>
<evidence type="ECO:0000313" key="2">
    <source>
        <dbReference type="Proteomes" id="UP001195422"/>
    </source>
</evidence>
<reference evidence="1 2" key="1">
    <citation type="submission" date="2021-03" db="EMBL/GenBank/DDBJ databases">
        <title>Sequencing the genomes of 1000 actinobacteria strains.</title>
        <authorList>
            <person name="Klenk H.-P."/>
        </authorList>
    </citation>
    <scope>NUCLEOTIDE SEQUENCE [LARGE SCALE GENOMIC DNA]</scope>
    <source>
        <strain evidence="1 2">DSM 20168</strain>
    </source>
</reference>
<organism evidence="1 2">
    <name type="scientific">Glutamicibacter protophormiae</name>
    <name type="common">Brevibacterium protophormiae</name>
    <dbReference type="NCBI Taxonomy" id="37930"/>
    <lineage>
        <taxon>Bacteria</taxon>
        <taxon>Bacillati</taxon>
        <taxon>Actinomycetota</taxon>
        <taxon>Actinomycetes</taxon>
        <taxon>Micrococcales</taxon>
        <taxon>Micrococcaceae</taxon>
        <taxon>Glutamicibacter</taxon>
    </lineage>
</organism>
<proteinExistence type="predicted"/>
<evidence type="ECO:0000313" key="1">
    <source>
        <dbReference type="EMBL" id="MBP2397582.1"/>
    </source>
</evidence>
<accession>A0ABS4XM81</accession>
<sequence>MIISVGVELGRLVLNRFFLPGLLLPETWLRGGLRVFRG</sequence>
<dbReference type="Proteomes" id="UP001195422">
    <property type="component" value="Unassembled WGS sequence"/>
</dbReference>
<protein>
    <submittedName>
        <fullName evidence="1">Uncharacterized protein</fullName>
    </submittedName>
</protein>